<protein>
    <submittedName>
        <fullName evidence="1">Uncharacterized protein</fullName>
    </submittedName>
</protein>
<name>A0ACD3B8U6_9AGAR</name>
<accession>A0ACD3B8U6</accession>
<proteinExistence type="predicted"/>
<organism evidence="1 2">
    <name type="scientific">Pluteus cervinus</name>
    <dbReference type="NCBI Taxonomy" id="181527"/>
    <lineage>
        <taxon>Eukaryota</taxon>
        <taxon>Fungi</taxon>
        <taxon>Dikarya</taxon>
        <taxon>Basidiomycota</taxon>
        <taxon>Agaricomycotina</taxon>
        <taxon>Agaricomycetes</taxon>
        <taxon>Agaricomycetidae</taxon>
        <taxon>Agaricales</taxon>
        <taxon>Pluteineae</taxon>
        <taxon>Pluteaceae</taxon>
        <taxon>Pluteus</taxon>
    </lineage>
</organism>
<dbReference type="EMBL" id="ML208269">
    <property type="protein sequence ID" value="TFK74265.1"/>
    <property type="molecule type" value="Genomic_DNA"/>
</dbReference>
<evidence type="ECO:0000313" key="1">
    <source>
        <dbReference type="EMBL" id="TFK74265.1"/>
    </source>
</evidence>
<dbReference type="Proteomes" id="UP000308600">
    <property type="component" value="Unassembled WGS sequence"/>
</dbReference>
<reference evidence="1 2" key="1">
    <citation type="journal article" date="2019" name="Nat. Ecol. Evol.">
        <title>Megaphylogeny resolves global patterns of mushroom evolution.</title>
        <authorList>
            <person name="Varga T."/>
            <person name="Krizsan K."/>
            <person name="Foldi C."/>
            <person name="Dima B."/>
            <person name="Sanchez-Garcia M."/>
            <person name="Sanchez-Ramirez S."/>
            <person name="Szollosi G.J."/>
            <person name="Szarkandi J.G."/>
            <person name="Papp V."/>
            <person name="Albert L."/>
            <person name="Andreopoulos W."/>
            <person name="Angelini C."/>
            <person name="Antonin V."/>
            <person name="Barry K.W."/>
            <person name="Bougher N.L."/>
            <person name="Buchanan P."/>
            <person name="Buyck B."/>
            <person name="Bense V."/>
            <person name="Catcheside P."/>
            <person name="Chovatia M."/>
            <person name="Cooper J."/>
            <person name="Damon W."/>
            <person name="Desjardin D."/>
            <person name="Finy P."/>
            <person name="Geml J."/>
            <person name="Haridas S."/>
            <person name="Hughes K."/>
            <person name="Justo A."/>
            <person name="Karasinski D."/>
            <person name="Kautmanova I."/>
            <person name="Kiss B."/>
            <person name="Kocsube S."/>
            <person name="Kotiranta H."/>
            <person name="LaButti K.M."/>
            <person name="Lechner B.E."/>
            <person name="Liimatainen K."/>
            <person name="Lipzen A."/>
            <person name="Lukacs Z."/>
            <person name="Mihaltcheva S."/>
            <person name="Morgado L.N."/>
            <person name="Niskanen T."/>
            <person name="Noordeloos M.E."/>
            <person name="Ohm R.A."/>
            <person name="Ortiz-Santana B."/>
            <person name="Ovrebo C."/>
            <person name="Racz N."/>
            <person name="Riley R."/>
            <person name="Savchenko A."/>
            <person name="Shiryaev A."/>
            <person name="Soop K."/>
            <person name="Spirin V."/>
            <person name="Szebenyi C."/>
            <person name="Tomsovsky M."/>
            <person name="Tulloss R.E."/>
            <person name="Uehling J."/>
            <person name="Grigoriev I.V."/>
            <person name="Vagvolgyi C."/>
            <person name="Papp T."/>
            <person name="Martin F.M."/>
            <person name="Miettinen O."/>
            <person name="Hibbett D.S."/>
            <person name="Nagy L.G."/>
        </authorList>
    </citation>
    <scope>NUCLEOTIDE SEQUENCE [LARGE SCALE GENOMIC DNA]</scope>
    <source>
        <strain evidence="1 2">NL-1719</strain>
    </source>
</reference>
<keyword evidence="2" id="KW-1185">Reference proteome</keyword>
<evidence type="ECO:0000313" key="2">
    <source>
        <dbReference type="Proteomes" id="UP000308600"/>
    </source>
</evidence>
<sequence>MPAPAYLDFEELPDYSPSESVPTPRAEHVFSLFQKKQKWASLYMLSYAKSSSSLPMLLQGLELPCRVELDLSKPTQIRKVTATVEVAISSVEWAGEMATTTEDASRANGRIFYAKEHVLWDSNSNSDTGQRASLQGRHTWSFNVSLPKEVSFSDKSKDVYPTPPSFTEPSVPVNIDYRVRVSIKHGWMGGKSSLLGRFGYLPLDIADPPSPLRTMVYQEASGYLLGPDADPEGWQILPSVTTKGTLFSVRMTEIKATLAIAKPLCYSLNTPIPLILTLESSDRQALDVVSQPSMIHLHLARTLSYRRNPIQPTNDTPRHTDAVGPVTAAYFWPEAPPGIDGEHSSGDSPNKRVLRGEVLVHRILKPSFTFARLTVQYQLDFFAFEGPGFVPAVPSSSANALIPIPLISQPIKVVARRPPGVLARSFAPPGSPDLSILVASTQQRNIILFA</sequence>
<gene>
    <name evidence="1" type="ORF">BDN72DRAFT_893248</name>
</gene>